<accession>A0A816K2Q8</accession>
<dbReference type="AlphaFoldDB" id="A0A816K2Q8"/>
<proteinExistence type="predicted"/>
<reference evidence="1" key="1">
    <citation type="submission" date="2021-01" db="EMBL/GenBank/DDBJ databases">
        <authorList>
            <consortium name="Genoscope - CEA"/>
            <person name="William W."/>
        </authorList>
    </citation>
    <scope>NUCLEOTIDE SEQUENCE</scope>
</reference>
<evidence type="ECO:0000313" key="1">
    <source>
        <dbReference type="EMBL" id="CAF1894475.1"/>
    </source>
</evidence>
<protein>
    <submittedName>
        <fullName evidence="1">(rape) hypothetical protein</fullName>
    </submittedName>
</protein>
<gene>
    <name evidence="1" type="ORF">DARMORV10_C02P15700.1</name>
</gene>
<sequence>MCFASRRKLCSSNSRLVIMFCWLEVMTVASRRHS</sequence>
<dbReference type="Proteomes" id="UP001295469">
    <property type="component" value="Chromosome C02"/>
</dbReference>
<name>A0A816K2Q8_BRANA</name>
<dbReference type="EMBL" id="HG994366">
    <property type="protein sequence ID" value="CAF1894475.1"/>
    <property type="molecule type" value="Genomic_DNA"/>
</dbReference>
<organism evidence="1">
    <name type="scientific">Brassica napus</name>
    <name type="common">Rape</name>
    <dbReference type="NCBI Taxonomy" id="3708"/>
    <lineage>
        <taxon>Eukaryota</taxon>
        <taxon>Viridiplantae</taxon>
        <taxon>Streptophyta</taxon>
        <taxon>Embryophyta</taxon>
        <taxon>Tracheophyta</taxon>
        <taxon>Spermatophyta</taxon>
        <taxon>Magnoliopsida</taxon>
        <taxon>eudicotyledons</taxon>
        <taxon>Gunneridae</taxon>
        <taxon>Pentapetalae</taxon>
        <taxon>rosids</taxon>
        <taxon>malvids</taxon>
        <taxon>Brassicales</taxon>
        <taxon>Brassicaceae</taxon>
        <taxon>Brassiceae</taxon>
        <taxon>Brassica</taxon>
    </lineage>
</organism>